<organism evidence="2 3">
    <name type="scientific">Rodentibacter rarus</name>
    <dbReference type="NCBI Taxonomy" id="1908260"/>
    <lineage>
        <taxon>Bacteria</taxon>
        <taxon>Pseudomonadati</taxon>
        <taxon>Pseudomonadota</taxon>
        <taxon>Gammaproteobacteria</taxon>
        <taxon>Pasteurellales</taxon>
        <taxon>Pasteurellaceae</taxon>
        <taxon>Rodentibacter</taxon>
    </lineage>
</organism>
<protein>
    <submittedName>
        <fullName evidence="2">Uncharacterized protein</fullName>
    </submittedName>
</protein>
<reference evidence="2 3" key="1">
    <citation type="submission" date="2016-10" db="EMBL/GenBank/DDBJ databases">
        <title>Rodentibacter gen. nov. and new species.</title>
        <authorList>
            <person name="Christensen H."/>
        </authorList>
    </citation>
    <scope>NUCLEOTIDE SEQUENCE [LARGE SCALE GENOMIC DNA]</scope>
    <source>
        <strain evidence="2 3">CCUG17206</strain>
    </source>
</reference>
<name>A0A1V3IHJ6_9PAST</name>
<feature type="chain" id="PRO_5012324430" evidence="1">
    <location>
        <begin position="22"/>
        <end position="165"/>
    </location>
</feature>
<comment type="caution">
    <text evidence="2">The sequence shown here is derived from an EMBL/GenBank/DDBJ whole genome shotgun (WGS) entry which is preliminary data.</text>
</comment>
<keyword evidence="3" id="KW-1185">Reference proteome</keyword>
<keyword evidence="1" id="KW-0732">Signal</keyword>
<feature type="signal peptide" evidence="1">
    <location>
        <begin position="1"/>
        <end position="21"/>
    </location>
</feature>
<dbReference type="RefSeq" id="WP_077417569.1">
    <property type="nucleotide sequence ID" value="NZ_MLHI01000005.1"/>
</dbReference>
<evidence type="ECO:0000313" key="3">
    <source>
        <dbReference type="Proteomes" id="UP000189433"/>
    </source>
</evidence>
<dbReference type="EMBL" id="MLHJ01000100">
    <property type="protein sequence ID" value="OOF40627.1"/>
    <property type="molecule type" value="Genomic_DNA"/>
</dbReference>
<dbReference type="AlphaFoldDB" id="A0A1V3IHJ6"/>
<sequence>MKLVKSALMGIAFTISTSSFAVDGYKNWKFEMTEKEAREVHKCQWYKDDGFLACDDFTFGGTNTGVGLLFIDDKLKNIFIQVPTEMAGGTLTKLMEKYKVLSRPSTKELRDQKPNMPFDFIFEDGSITFRAVYDGNANEEDFLIYGKDFDRNYLKLQNNKLKDDL</sequence>
<evidence type="ECO:0000313" key="2">
    <source>
        <dbReference type="EMBL" id="OOF40627.1"/>
    </source>
</evidence>
<accession>A0A1V3IHJ6</accession>
<dbReference type="Proteomes" id="UP000189433">
    <property type="component" value="Unassembled WGS sequence"/>
</dbReference>
<evidence type="ECO:0000256" key="1">
    <source>
        <dbReference type="SAM" id="SignalP"/>
    </source>
</evidence>
<dbReference type="OrthoDB" id="5686260at2"/>
<proteinExistence type="predicted"/>
<gene>
    <name evidence="2" type="ORF">BKK50_09345</name>
</gene>